<feature type="compositionally biased region" description="Polar residues" evidence="1">
    <location>
        <begin position="1"/>
        <end position="13"/>
    </location>
</feature>
<name>S7Z6M0_PENO1</name>
<dbReference type="EMBL" id="KB644408">
    <property type="protein sequence ID" value="EPS26210.1"/>
    <property type="molecule type" value="Genomic_DNA"/>
</dbReference>
<evidence type="ECO:0000313" key="3">
    <source>
        <dbReference type="Proteomes" id="UP000019376"/>
    </source>
</evidence>
<evidence type="ECO:0000313" key="2">
    <source>
        <dbReference type="EMBL" id="EPS26210.1"/>
    </source>
</evidence>
<dbReference type="Proteomes" id="UP000019376">
    <property type="component" value="Unassembled WGS sequence"/>
</dbReference>
<organism evidence="2 3">
    <name type="scientific">Penicillium oxalicum (strain 114-2 / CGMCC 5302)</name>
    <name type="common">Penicillium decumbens</name>
    <dbReference type="NCBI Taxonomy" id="933388"/>
    <lineage>
        <taxon>Eukaryota</taxon>
        <taxon>Fungi</taxon>
        <taxon>Dikarya</taxon>
        <taxon>Ascomycota</taxon>
        <taxon>Pezizomycotina</taxon>
        <taxon>Eurotiomycetes</taxon>
        <taxon>Eurotiomycetidae</taxon>
        <taxon>Eurotiales</taxon>
        <taxon>Aspergillaceae</taxon>
        <taxon>Penicillium</taxon>
    </lineage>
</organism>
<gene>
    <name evidence="2" type="ORF">PDE_01146</name>
</gene>
<proteinExistence type="predicted"/>
<reference evidence="2 3" key="1">
    <citation type="journal article" date="2013" name="PLoS ONE">
        <title>Genomic and secretomic analyses reveal unique features of the lignocellulolytic enzyme system of Penicillium decumbens.</title>
        <authorList>
            <person name="Liu G."/>
            <person name="Zhang L."/>
            <person name="Wei X."/>
            <person name="Zou G."/>
            <person name="Qin Y."/>
            <person name="Ma L."/>
            <person name="Li J."/>
            <person name="Zheng H."/>
            <person name="Wang S."/>
            <person name="Wang C."/>
            <person name="Xun L."/>
            <person name="Zhao G.-P."/>
            <person name="Zhou Z."/>
            <person name="Qu Y."/>
        </authorList>
    </citation>
    <scope>NUCLEOTIDE SEQUENCE [LARGE SCALE GENOMIC DNA]</scope>
    <source>
        <strain evidence="3">114-2 / CGMCC 5302</strain>
    </source>
</reference>
<accession>S7Z6M0</accession>
<feature type="region of interest" description="Disordered" evidence="1">
    <location>
        <begin position="1"/>
        <end position="28"/>
    </location>
</feature>
<protein>
    <submittedName>
        <fullName evidence="2">Uncharacterized protein</fullName>
    </submittedName>
</protein>
<dbReference type="HOGENOM" id="CLU_3143580_0_0_1"/>
<sequence length="49" mass="5512">MKQLTGGISSTLRNMKFEMPDDEDTVSAKFPANNIRKVQSGFADTRQIH</sequence>
<dbReference type="AlphaFoldDB" id="S7Z6M0"/>
<evidence type="ECO:0000256" key="1">
    <source>
        <dbReference type="SAM" id="MobiDB-lite"/>
    </source>
</evidence>
<keyword evidence="3" id="KW-1185">Reference proteome</keyword>